<dbReference type="PANTHER" id="PTHR43357:SF3">
    <property type="entry name" value="FE(3+)-TRANSPORT SYSTEM PERMEASE PROTEIN FBPB 2"/>
    <property type="match status" value="1"/>
</dbReference>
<keyword evidence="6 8" id="KW-1133">Transmembrane helix</keyword>
<dbReference type="Pfam" id="PF00528">
    <property type="entry name" value="BPD_transp_1"/>
    <property type="match status" value="2"/>
</dbReference>
<dbReference type="PANTHER" id="PTHR43357">
    <property type="entry name" value="INNER MEMBRANE ABC TRANSPORTER PERMEASE PROTEIN YDCV"/>
    <property type="match status" value="1"/>
</dbReference>
<protein>
    <submittedName>
        <fullName evidence="10">Iron ABC transporter permease</fullName>
    </submittedName>
</protein>
<keyword evidence="2 8" id="KW-0813">Transport</keyword>
<comment type="caution">
    <text evidence="10">The sequence shown here is derived from an EMBL/GenBank/DDBJ whole genome shotgun (WGS) entry which is preliminary data.</text>
</comment>
<dbReference type="AlphaFoldDB" id="A0AAJ1V620"/>
<reference evidence="10" key="1">
    <citation type="submission" date="2023-05" db="EMBL/GenBank/DDBJ databases">
        <title>Cataloging the Phylogenetic Diversity of Human Bladder Bacteria.</title>
        <authorList>
            <person name="Du J."/>
        </authorList>
    </citation>
    <scope>NUCLEOTIDE SEQUENCE</scope>
    <source>
        <strain evidence="10">UMB1231</strain>
    </source>
</reference>
<comment type="similarity">
    <text evidence="8">Belongs to the binding-protein-dependent transport system permease family.</text>
</comment>
<proteinExistence type="inferred from homology"/>
<evidence type="ECO:0000256" key="3">
    <source>
        <dbReference type="ARBA" id="ARBA00022475"/>
    </source>
</evidence>
<keyword evidence="5 8" id="KW-0812">Transmembrane</keyword>
<keyword evidence="4" id="KW-0997">Cell inner membrane</keyword>
<feature type="transmembrane region" description="Helical" evidence="8">
    <location>
        <begin position="374"/>
        <end position="394"/>
    </location>
</feature>
<evidence type="ECO:0000313" key="11">
    <source>
        <dbReference type="Proteomes" id="UP001229251"/>
    </source>
</evidence>
<dbReference type="Gene3D" id="1.10.3720.10">
    <property type="entry name" value="MetI-like"/>
    <property type="match status" value="2"/>
</dbReference>
<feature type="transmembrane region" description="Helical" evidence="8">
    <location>
        <begin position="490"/>
        <end position="511"/>
    </location>
</feature>
<evidence type="ECO:0000256" key="4">
    <source>
        <dbReference type="ARBA" id="ARBA00022519"/>
    </source>
</evidence>
<feature type="domain" description="ABC transmembrane type-1" evidence="9">
    <location>
        <begin position="75"/>
        <end position="283"/>
    </location>
</feature>
<dbReference type="SUPFAM" id="SSF161098">
    <property type="entry name" value="MetI-like"/>
    <property type="match status" value="2"/>
</dbReference>
<feature type="domain" description="ABC transmembrane type-1" evidence="9">
    <location>
        <begin position="368"/>
        <end position="563"/>
    </location>
</feature>
<evidence type="ECO:0000256" key="5">
    <source>
        <dbReference type="ARBA" id="ARBA00022692"/>
    </source>
</evidence>
<feature type="transmembrane region" description="Helical" evidence="8">
    <location>
        <begin position="113"/>
        <end position="133"/>
    </location>
</feature>
<evidence type="ECO:0000256" key="8">
    <source>
        <dbReference type="RuleBase" id="RU363032"/>
    </source>
</evidence>
<name>A0AAJ1V620_9LACT</name>
<feature type="transmembrane region" description="Helical" evidence="8">
    <location>
        <begin position="434"/>
        <end position="455"/>
    </location>
</feature>
<feature type="transmembrane region" description="Helical" evidence="8">
    <location>
        <begin position="79"/>
        <end position="101"/>
    </location>
</feature>
<organism evidence="10 11">
    <name type="scientific">Facklamia hominis</name>
    <dbReference type="NCBI Taxonomy" id="178214"/>
    <lineage>
        <taxon>Bacteria</taxon>
        <taxon>Bacillati</taxon>
        <taxon>Bacillota</taxon>
        <taxon>Bacilli</taxon>
        <taxon>Lactobacillales</taxon>
        <taxon>Aerococcaceae</taxon>
        <taxon>Facklamia</taxon>
    </lineage>
</organism>
<dbReference type="GO" id="GO:0055085">
    <property type="term" value="P:transmembrane transport"/>
    <property type="evidence" value="ECO:0007669"/>
    <property type="project" value="InterPro"/>
</dbReference>
<dbReference type="GO" id="GO:0005886">
    <property type="term" value="C:plasma membrane"/>
    <property type="evidence" value="ECO:0007669"/>
    <property type="project" value="UniProtKB-SubCell"/>
</dbReference>
<keyword evidence="7 8" id="KW-0472">Membrane</keyword>
<evidence type="ECO:0000256" key="2">
    <source>
        <dbReference type="ARBA" id="ARBA00022448"/>
    </source>
</evidence>
<feature type="transmembrane region" description="Helical" evidence="8">
    <location>
        <begin position="311"/>
        <end position="338"/>
    </location>
</feature>
<gene>
    <name evidence="10" type="ORF">QP433_07405</name>
</gene>
<keyword evidence="3" id="KW-1003">Cell membrane</keyword>
<feature type="transmembrane region" description="Helical" evidence="8">
    <location>
        <begin position="29"/>
        <end position="48"/>
    </location>
</feature>
<evidence type="ECO:0000313" key="10">
    <source>
        <dbReference type="EMBL" id="MDK7187804.1"/>
    </source>
</evidence>
<feature type="transmembrane region" description="Helical" evidence="8">
    <location>
        <begin position="406"/>
        <end position="428"/>
    </location>
</feature>
<dbReference type="InterPro" id="IPR000515">
    <property type="entry name" value="MetI-like"/>
</dbReference>
<evidence type="ECO:0000256" key="6">
    <source>
        <dbReference type="ARBA" id="ARBA00022989"/>
    </source>
</evidence>
<dbReference type="CDD" id="cd06261">
    <property type="entry name" value="TM_PBP2"/>
    <property type="match status" value="2"/>
</dbReference>
<dbReference type="PROSITE" id="PS50928">
    <property type="entry name" value="ABC_TM1"/>
    <property type="match status" value="2"/>
</dbReference>
<sequence length="573" mass="63693">MKNQFQKNEKGTTATLFPFLQLTTKFSRLGIILLIFIFFALPVIRLMWMSFSGENGLSFEFYNEILSDSRTWEVLGNTLIVVLGSMTIATILGVTIAWLIAYTNLHLKGIIQLLIFLPFVIPSYVSSLAWVQFFRSKGLFSKIVGLLGINIGKIDLYNFGGIIFVMGITMYPLVYMFTVNAFRQIPRDAEIAAKASGASSWTAFSRITVPMALPGIAGGMFIAFLGCLDNFGIPAFLGTPANIDVLTTYIYQQIIGFGPTAFNRASVLSMLLTLIALIVMAFQWMVTRKSRALETGKIDLKPRYILGRSGWLIEMLLWLFLITTSILPLISLVVAPLIKAVGLDFSLENLSLKNYEFVLNNPQTQSAIFTSLKLAGISSVVILCFASVFAYFRVRFNNGFLRVIEAFITIPYALPGTVFALSMIFAWMQPFHGWNPGIYGSIWILYIAYITRFMIVQVRSAITAFGQVDESIEEASEISGSRGRGKWLKVMLPLILPSILSGTVLVFLQALTELTVSSLLYSSSSKTIGVQVLSYQQAGYTLNATAFSSVIVGLIILTYLVILIIQKFVERKR</sequence>
<dbReference type="Proteomes" id="UP001229251">
    <property type="component" value="Unassembled WGS sequence"/>
</dbReference>
<feature type="transmembrane region" description="Helical" evidence="8">
    <location>
        <begin position="544"/>
        <end position="565"/>
    </location>
</feature>
<evidence type="ECO:0000256" key="1">
    <source>
        <dbReference type="ARBA" id="ARBA00004429"/>
    </source>
</evidence>
<feature type="transmembrane region" description="Helical" evidence="8">
    <location>
        <begin position="156"/>
        <end position="182"/>
    </location>
</feature>
<evidence type="ECO:0000256" key="7">
    <source>
        <dbReference type="ARBA" id="ARBA00023136"/>
    </source>
</evidence>
<evidence type="ECO:0000259" key="9">
    <source>
        <dbReference type="PROSITE" id="PS50928"/>
    </source>
</evidence>
<accession>A0AAJ1V620</accession>
<feature type="transmembrane region" description="Helical" evidence="8">
    <location>
        <begin position="267"/>
        <end position="287"/>
    </location>
</feature>
<dbReference type="InterPro" id="IPR035906">
    <property type="entry name" value="MetI-like_sf"/>
</dbReference>
<dbReference type="EMBL" id="JASOOE010000015">
    <property type="protein sequence ID" value="MDK7187804.1"/>
    <property type="molecule type" value="Genomic_DNA"/>
</dbReference>
<feature type="transmembrane region" description="Helical" evidence="8">
    <location>
        <begin position="203"/>
        <end position="225"/>
    </location>
</feature>
<dbReference type="RefSeq" id="WP_285066234.1">
    <property type="nucleotide sequence ID" value="NZ_JASOOE010000015.1"/>
</dbReference>
<comment type="subcellular location">
    <subcellularLocation>
        <location evidence="1">Cell inner membrane</location>
        <topology evidence="1">Multi-pass membrane protein</topology>
    </subcellularLocation>
    <subcellularLocation>
        <location evidence="8">Cell membrane</location>
        <topology evidence="8">Multi-pass membrane protein</topology>
    </subcellularLocation>
</comment>